<accession>A0A1V5ZQS8</accession>
<dbReference type="GO" id="GO:0050242">
    <property type="term" value="F:pyruvate, phosphate dikinase activity"/>
    <property type="evidence" value="ECO:0007669"/>
    <property type="project" value="UniProtKB-EC"/>
</dbReference>
<dbReference type="GO" id="GO:0005524">
    <property type="term" value="F:ATP binding"/>
    <property type="evidence" value="ECO:0007669"/>
    <property type="project" value="InterPro"/>
</dbReference>
<keyword evidence="1" id="KW-0808">Transferase</keyword>
<dbReference type="InterPro" id="IPR013815">
    <property type="entry name" value="ATP_grasp_subdomain_1"/>
</dbReference>
<organism evidence="1">
    <name type="scientific">candidate division CPR1 bacterium ADurb.Bin160</name>
    <dbReference type="NCBI Taxonomy" id="1852826"/>
    <lineage>
        <taxon>Bacteria</taxon>
        <taxon>candidate division CPR1</taxon>
    </lineage>
</organism>
<proteinExistence type="predicted"/>
<dbReference type="Gene3D" id="3.30.1490.20">
    <property type="entry name" value="ATP-grasp fold, A domain"/>
    <property type="match status" value="1"/>
</dbReference>
<dbReference type="EMBL" id="MWDB01000005">
    <property type="protein sequence ID" value="OQB42174.1"/>
    <property type="molecule type" value="Genomic_DNA"/>
</dbReference>
<dbReference type="AlphaFoldDB" id="A0A1V5ZQS8"/>
<dbReference type="Proteomes" id="UP000485621">
    <property type="component" value="Unassembled WGS sequence"/>
</dbReference>
<evidence type="ECO:0000313" key="1">
    <source>
        <dbReference type="EMBL" id="OQB42174.1"/>
    </source>
</evidence>
<dbReference type="SUPFAM" id="SSF56059">
    <property type="entry name" value="Glutathione synthetase ATP-binding domain-like"/>
    <property type="match status" value="1"/>
</dbReference>
<reference evidence="1" key="1">
    <citation type="submission" date="2017-02" db="EMBL/GenBank/DDBJ databases">
        <title>Delving into the versatile metabolic prowess of the omnipresent phylum Bacteroidetes.</title>
        <authorList>
            <person name="Nobu M.K."/>
            <person name="Mei R."/>
            <person name="Narihiro T."/>
            <person name="Kuroda K."/>
            <person name="Liu W.-T."/>
        </authorList>
    </citation>
    <scope>NUCLEOTIDE SEQUENCE</scope>
    <source>
        <strain evidence="1">ADurb.Bin160</strain>
    </source>
</reference>
<sequence>MMSLGLPIPDGFTVSTEACEFYYKNNKTNSQEVLEQIEAKLQKLEKTMGKKL</sequence>
<keyword evidence="1" id="KW-0670">Pyruvate</keyword>
<protein>
    <submittedName>
        <fullName evidence="1">Pyruvate, phosphate dikinase</fullName>
        <ecNumber evidence="1">2.7.9.1</ecNumber>
    </submittedName>
</protein>
<dbReference type="GO" id="GO:0016301">
    <property type="term" value="F:kinase activity"/>
    <property type="evidence" value="ECO:0007669"/>
    <property type="project" value="UniProtKB-KW"/>
</dbReference>
<dbReference type="EC" id="2.7.9.1" evidence="1"/>
<comment type="caution">
    <text evidence="1">The sequence shown here is derived from an EMBL/GenBank/DDBJ whole genome shotgun (WGS) entry which is preliminary data.</text>
</comment>
<name>A0A1V5ZQS8_9BACT</name>
<gene>
    <name evidence="1" type="primary">ppdK_1</name>
    <name evidence="1" type="ORF">BWY04_00395</name>
</gene>
<keyword evidence="1" id="KW-0418">Kinase</keyword>